<accession>A0A941CZK2</accession>
<keyword evidence="4" id="KW-1185">Reference proteome</keyword>
<dbReference type="AlphaFoldDB" id="A0A941CZK2"/>
<proteinExistence type="predicted"/>
<keyword evidence="2" id="KW-0812">Transmembrane</keyword>
<dbReference type="InterPro" id="IPR021682">
    <property type="entry name" value="DUF2933"/>
</dbReference>
<organism evidence="3 4">
    <name type="scientific">Phenylobacterium glaciei</name>
    <dbReference type="NCBI Taxonomy" id="2803784"/>
    <lineage>
        <taxon>Bacteria</taxon>
        <taxon>Pseudomonadati</taxon>
        <taxon>Pseudomonadota</taxon>
        <taxon>Alphaproteobacteria</taxon>
        <taxon>Caulobacterales</taxon>
        <taxon>Caulobacteraceae</taxon>
        <taxon>Phenylobacterium</taxon>
    </lineage>
</organism>
<feature type="transmembrane region" description="Helical" evidence="2">
    <location>
        <begin position="6"/>
        <end position="25"/>
    </location>
</feature>
<feature type="transmembrane region" description="Helical" evidence="2">
    <location>
        <begin position="32"/>
        <end position="54"/>
    </location>
</feature>
<dbReference type="Proteomes" id="UP000622580">
    <property type="component" value="Unassembled WGS sequence"/>
</dbReference>
<feature type="region of interest" description="Disordered" evidence="1">
    <location>
        <begin position="58"/>
        <end position="77"/>
    </location>
</feature>
<gene>
    <name evidence="3" type="ORF">JKL49_05045</name>
</gene>
<evidence type="ECO:0000313" key="4">
    <source>
        <dbReference type="Proteomes" id="UP000622580"/>
    </source>
</evidence>
<evidence type="ECO:0000313" key="3">
    <source>
        <dbReference type="EMBL" id="MBR7618749.1"/>
    </source>
</evidence>
<dbReference type="RefSeq" id="WP_215338664.1">
    <property type="nucleotide sequence ID" value="NZ_JAGSGD010000001.1"/>
</dbReference>
<dbReference type="Pfam" id="PF11666">
    <property type="entry name" value="DUF2933"/>
    <property type="match status" value="1"/>
</dbReference>
<sequence>MVARRYSFLAMTVAAVAAAALFWLLRDHWRHAAGYVGYLPYLLFLACPLMHLVMHHGHGEQGHDHGSAPRDRAPPTR</sequence>
<dbReference type="EMBL" id="JAGSGD010000001">
    <property type="protein sequence ID" value="MBR7618749.1"/>
    <property type="molecule type" value="Genomic_DNA"/>
</dbReference>
<evidence type="ECO:0000256" key="2">
    <source>
        <dbReference type="SAM" id="Phobius"/>
    </source>
</evidence>
<keyword evidence="2" id="KW-0472">Membrane</keyword>
<name>A0A941CZK2_9CAUL</name>
<keyword evidence="2" id="KW-1133">Transmembrane helix</keyword>
<evidence type="ECO:0000256" key="1">
    <source>
        <dbReference type="SAM" id="MobiDB-lite"/>
    </source>
</evidence>
<protein>
    <submittedName>
        <fullName evidence="3">DUF2933 domain-containing protein</fullName>
    </submittedName>
</protein>
<comment type="caution">
    <text evidence="3">The sequence shown here is derived from an EMBL/GenBank/DDBJ whole genome shotgun (WGS) entry which is preliminary data.</text>
</comment>
<reference evidence="3" key="1">
    <citation type="submission" date="2021-04" db="EMBL/GenBank/DDBJ databases">
        <title>Draft genome assembly of strain Phenylobacterium sp. 20VBR1 using MiniION and Illumina platforms.</title>
        <authorList>
            <person name="Thomas F.A."/>
            <person name="Krishnan K.P."/>
            <person name="Sinha R.K."/>
        </authorList>
    </citation>
    <scope>NUCLEOTIDE SEQUENCE</scope>
    <source>
        <strain evidence="3">20VBR1</strain>
    </source>
</reference>